<evidence type="ECO:0000259" key="2">
    <source>
        <dbReference type="Pfam" id="PF25019"/>
    </source>
</evidence>
<gene>
    <name evidence="3" type="ORF">PIB30_066888</name>
</gene>
<dbReference type="InterPro" id="IPR032675">
    <property type="entry name" value="LRR_dom_sf"/>
</dbReference>
<protein>
    <submittedName>
        <fullName evidence="3">Uncharacterized protein</fullName>
    </submittedName>
</protein>
<dbReference type="Gene3D" id="3.80.10.10">
    <property type="entry name" value="Ribonuclease Inhibitor"/>
    <property type="match status" value="1"/>
</dbReference>
<dbReference type="InterPro" id="IPR055357">
    <property type="entry name" value="LRR_At1g61320_AtMIF1"/>
</dbReference>
<reference evidence="3 4" key="1">
    <citation type="journal article" date="2023" name="Plants (Basel)">
        <title>Bridging the Gap: Combining Genomics and Transcriptomics Approaches to Understand Stylosanthes scabra, an Orphan Legume from the Brazilian Caatinga.</title>
        <authorList>
            <person name="Ferreira-Neto J.R.C."/>
            <person name="da Silva M.D."/>
            <person name="Binneck E."/>
            <person name="de Melo N.F."/>
            <person name="da Silva R.H."/>
            <person name="de Melo A.L.T.M."/>
            <person name="Pandolfi V."/>
            <person name="Bustamante F.O."/>
            <person name="Brasileiro-Vidal A.C."/>
            <person name="Benko-Iseppon A.M."/>
        </authorList>
    </citation>
    <scope>NUCLEOTIDE SEQUENCE [LARGE SCALE GENOMIC DNA]</scope>
    <source>
        <tissue evidence="3">Leaves</tissue>
    </source>
</reference>
<dbReference type="PANTHER" id="PTHR47186:SF3">
    <property type="entry name" value="OS09G0267800 PROTEIN"/>
    <property type="match status" value="1"/>
</dbReference>
<name>A0ABU6TM81_9FABA</name>
<dbReference type="Pfam" id="PF25019">
    <property type="entry name" value="LRR_R13L1-DRL21"/>
    <property type="match status" value="1"/>
</dbReference>
<sequence>MHDLISDLAQYVAGDFYFNLDDNSKRNENLIRHLSYTQSHGDFADKFEPFSHLEKLRTFLPFQSSAGNSTYSFPAAVGNFLKKKNPLRVLSLSRYAIAGTQVSPGNSLHLRYLNLSHTTIEELPDFVCECYNLETLILSSCGSLRKLPIQIVKLVLLRHLDIRGSSVTEMPAYFGELKSLQMLTSFVVSNNDQGSKIDELGKLTDLHGSLLIDNLQNLASSTEASSAGLSSKQYLHELEFKWSSYTNIQQSQDSVLDYLKPHENVKRLKIQNFAGNSLPNWLGNAAFSRMVFLQLEKCKNCSLVPPLGELPSLKELHIIKMKNLRMVGSDFYGNTTEPFKSLKIIKFEKMQNWQVWEPFNQGAGFPSLEELYIDGCPNLVGRLPDQLLSLSILGIEACDQLESLPLAGLTSLSCLTIKACRKLKHLYETNQEFQQMIGNLQGALSII</sequence>
<dbReference type="Pfam" id="PF23622">
    <property type="entry name" value="LRR_At1g61320_AtMIF1"/>
    <property type="match status" value="1"/>
</dbReference>
<comment type="caution">
    <text evidence="3">The sequence shown here is derived from an EMBL/GenBank/DDBJ whole genome shotgun (WGS) entry which is preliminary data.</text>
</comment>
<dbReference type="EMBL" id="JASCZI010091310">
    <property type="protein sequence ID" value="MED6149882.1"/>
    <property type="molecule type" value="Genomic_DNA"/>
</dbReference>
<dbReference type="PROSITE" id="PS51450">
    <property type="entry name" value="LRR"/>
    <property type="match status" value="1"/>
</dbReference>
<dbReference type="InterPro" id="IPR056789">
    <property type="entry name" value="LRR_R13L1-DRL21"/>
</dbReference>
<organism evidence="3 4">
    <name type="scientific">Stylosanthes scabra</name>
    <dbReference type="NCBI Taxonomy" id="79078"/>
    <lineage>
        <taxon>Eukaryota</taxon>
        <taxon>Viridiplantae</taxon>
        <taxon>Streptophyta</taxon>
        <taxon>Embryophyta</taxon>
        <taxon>Tracheophyta</taxon>
        <taxon>Spermatophyta</taxon>
        <taxon>Magnoliopsida</taxon>
        <taxon>eudicotyledons</taxon>
        <taxon>Gunneridae</taxon>
        <taxon>Pentapetalae</taxon>
        <taxon>rosids</taxon>
        <taxon>fabids</taxon>
        <taxon>Fabales</taxon>
        <taxon>Fabaceae</taxon>
        <taxon>Papilionoideae</taxon>
        <taxon>50 kb inversion clade</taxon>
        <taxon>dalbergioids sensu lato</taxon>
        <taxon>Dalbergieae</taxon>
        <taxon>Pterocarpus clade</taxon>
        <taxon>Stylosanthes</taxon>
    </lineage>
</organism>
<evidence type="ECO:0000313" key="3">
    <source>
        <dbReference type="EMBL" id="MED6149882.1"/>
    </source>
</evidence>
<evidence type="ECO:0000313" key="4">
    <source>
        <dbReference type="Proteomes" id="UP001341840"/>
    </source>
</evidence>
<evidence type="ECO:0000259" key="1">
    <source>
        <dbReference type="Pfam" id="PF23622"/>
    </source>
</evidence>
<dbReference type="InterPro" id="IPR001611">
    <property type="entry name" value="Leu-rich_rpt"/>
</dbReference>
<dbReference type="Proteomes" id="UP001341840">
    <property type="component" value="Unassembled WGS sequence"/>
</dbReference>
<accession>A0ABU6TM81</accession>
<dbReference type="PANTHER" id="PTHR47186">
    <property type="entry name" value="LEUCINE-RICH REPEAT-CONTAINING PROTEIN 57"/>
    <property type="match status" value="1"/>
</dbReference>
<feature type="domain" description="At1g61320/AtMIF1 LRR" evidence="1">
    <location>
        <begin position="66"/>
        <end position="166"/>
    </location>
</feature>
<keyword evidence="4" id="KW-1185">Reference proteome</keyword>
<dbReference type="SUPFAM" id="SSF52058">
    <property type="entry name" value="L domain-like"/>
    <property type="match status" value="1"/>
</dbReference>
<proteinExistence type="predicted"/>
<feature type="domain" description="R13L1/DRL21-like LRR repeat region" evidence="2">
    <location>
        <begin position="197"/>
        <end position="321"/>
    </location>
</feature>